<dbReference type="EMBL" id="JAUTBA010000001">
    <property type="protein sequence ID" value="MDQ1151289.1"/>
    <property type="molecule type" value="Genomic_DNA"/>
</dbReference>
<comment type="caution">
    <text evidence="2">The sequence shown here is derived from an EMBL/GenBank/DDBJ whole genome shotgun (WGS) entry which is preliminary data.</text>
</comment>
<keyword evidence="3" id="KW-1185">Reference proteome</keyword>
<keyword evidence="1" id="KW-0812">Transmembrane</keyword>
<feature type="transmembrane region" description="Helical" evidence="1">
    <location>
        <begin position="82"/>
        <end position="104"/>
    </location>
</feature>
<feature type="transmembrane region" description="Helical" evidence="1">
    <location>
        <begin position="116"/>
        <end position="137"/>
    </location>
</feature>
<organism evidence="2 3">
    <name type="scientific">Sphingobacterium zeae</name>
    <dbReference type="NCBI Taxonomy" id="1776859"/>
    <lineage>
        <taxon>Bacteria</taxon>
        <taxon>Pseudomonadati</taxon>
        <taxon>Bacteroidota</taxon>
        <taxon>Sphingobacteriia</taxon>
        <taxon>Sphingobacteriales</taxon>
        <taxon>Sphingobacteriaceae</taxon>
        <taxon>Sphingobacterium</taxon>
    </lineage>
</organism>
<keyword evidence="1" id="KW-1133">Transmembrane helix</keyword>
<keyword evidence="1" id="KW-0472">Membrane</keyword>
<name>A0ABU0U8J7_9SPHI</name>
<proteinExistence type="predicted"/>
<feature type="transmembrane region" description="Helical" evidence="1">
    <location>
        <begin position="47"/>
        <end position="70"/>
    </location>
</feature>
<evidence type="ECO:0000256" key="1">
    <source>
        <dbReference type="SAM" id="Phobius"/>
    </source>
</evidence>
<protein>
    <submittedName>
        <fullName evidence="2">Uncharacterized membrane protein YhaH (DUF805 family)</fullName>
    </submittedName>
</protein>
<evidence type="ECO:0000313" key="3">
    <source>
        <dbReference type="Proteomes" id="UP001244640"/>
    </source>
</evidence>
<feature type="transmembrane region" description="Helical" evidence="1">
    <location>
        <begin position="7"/>
        <end position="27"/>
    </location>
</feature>
<accession>A0ABU0U8J7</accession>
<gene>
    <name evidence="2" type="ORF">QE382_003273</name>
</gene>
<dbReference type="Proteomes" id="UP001244640">
    <property type="component" value="Unassembled WGS sequence"/>
</dbReference>
<reference evidence="2 3" key="1">
    <citation type="submission" date="2023-07" db="EMBL/GenBank/DDBJ databases">
        <title>Functional and genomic diversity of the sorghum phyllosphere microbiome.</title>
        <authorList>
            <person name="Shade A."/>
        </authorList>
    </citation>
    <scope>NUCLEOTIDE SEQUENCE [LARGE SCALE GENOMIC DNA]</scope>
    <source>
        <strain evidence="2 3">SORGH_AS_0892</strain>
    </source>
</reference>
<sequence>MGKIIVKFWLVNVLISILLFILYRLVIEEKNTVDTGFLNTIIVIMDIIVNLVFSVVYLFAIVLCSLLFLLNRIEKVRNSKTLCFLVFSGIPAICLVILIVHILVQVCYYNMAIEPLKTLLLFAFIYLACTILEFVVFRKVIEKVK</sequence>
<evidence type="ECO:0000313" key="2">
    <source>
        <dbReference type="EMBL" id="MDQ1151289.1"/>
    </source>
</evidence>